<protein>
    <submittedName>
        <fullName evidence="1">Uncharacterized protein</fullName>
    </submittedName>
</protein>
<dbReference type="Proteomes" id="UP001283361">
    <property type="component" value="Unassembled WGS sequence"/>
</dbReference>
<accession>A0AAE0ZQ88</accession>
<evidence type="ECO:0000313" key="1">
    <source>
        <dbReference type="EMBL" id="KAK3773588.1"/>
    </source>
</evidence>
<comment type="caution">
    <text evidence="1">The sequence shown here is derived from an EMBL/GenBank/DDBJ whole genome shotgun (WGS) entry which is preliminary data.</text>
</comment>
<dbReference type="AlphaFoldDB" id="A0AAE0ZQ88"/>
<proteinExistence type="predicted"/>
<sequence length="125" mass="13976">MLSETFRMPDVPKTSAGDTYGALRSGALVNDNRCENWPIQACHYNERLFPPTTLKTSEGYLLAGMLGKYLGDSFLKGASKSKSPQAKRNWVLNFRSKNLLASWASIRSPWSPIKSPKGDTEHQQQ</sequence>
<organism evidence="1 2">
    <name type="scientific">Elysia crispata</name>
    <name type="common">lettuce slug</name>
    <dbReference type="NCBI Taxonomy" id="231223"/>
    <lineage>
        <taxon>Eukaryota</taxon>
        <taxon>Metazoa</taxon>
        <taxon>Spiralia</taxon>
        <taxon>Lophotrochozoa</taxon>
        <taxon>Mollusca</taxon>
        <taxon>Gastropoda</taxon>
        <taxon>Heterobranchia</taxon>
        <taxon>Euthyneura</taxon>
        <taxon>Panpulmonata</taxon>
        <taxon>Sacoglossa</taxon>
        <taxon>Placobranchoidea</taxon>
        <taxon>Plakobranchidae</taxon>
        <taxon>Elysia</taxon>
    </lineage>
</organism>
<name>A0AAE0ZQ88_9GAST</name>
<keyword evidence="2" id="KW-1185">Reference proteome</keyword>
<dbReference type="EMBL" id="JAWDGP010003531">
    <property type="protein sequence ID" value="KAK3773588.1"/>
    <property type="molecule type" value="Genomic_DNA"/>
</dbReference>
<gene>
    <name evidence="1" type="ORF">RRG08_022297</name>
</gene>
<reference evidence="1" key="1">
    <citation type="journal article" date="2023" name="G3 (Bethesda)">
        <title>A reference genome for the long-term kleptoplast-retaining sea slug Elysia crispata morphotype clarki.</title>
        <authorList>
            <person name="Eastman K.E."/>
            <person name="Pendleton A.L."/>
            <person name="Shaikh M.A."/>
            <person name="Suttiyut T."/>
            <person name="Ogas R."/>
            <person name="Tomko P."/>
            <person name="Gavelis G."/>
            <person name="Widhalm J.R."/>
            <person name="Wisecaver J.H."/>
        </authorList>
    </citation>
    <scope>NUCLEOTIDE SEQUENCE</scope>
    <source>
        <strain evidence="1">ECLA1</strain>
    </source>
</reference>
<evidence type="ECO:0000313" key="2">
    <source>
        <dbReference type="Proteomes" id="UP001283361"/>
    </source>
</evidence>